<feature type="transmembrane region" description="Helical" evidence="1">
    <location>
        <begin position="122"/>
        <end position="139"/>
    </location>
</feature>
<feature type="transmembrane region" description="Helical" evidence="1">
    <location>
        <begin position="20"/>
        <end position="42"/>
    </location>
</feature>
<dbReference type="RefSeq" id="WP_108033750.1">
    <property type="nucleotide sequence ID" value="NZ_QAOM01000027.1"/>
</dbReference>
<dbReference type="GO" id="GO:0042392">
    <property type="term" value="F:sphingosine-1-phosphate phosphatase activity"/>
    <property type="evidence" value="ECO:0007669"/>
    <property type="project" value="TreeGrafter"/>
</dbReference>
<keyword evidence="1" id="KW-0472">Membrane</keyword>
<evidence type="ECO:0000313" key="4">
    <source>
        <dbReference type="Proteomes" id="UP000244161"/>
    </source>
</evidence>
<dbReference type="AlphaFoldDB" id="A0A2T5IA24"/>
<evidence type="ECO:0000313" key="3">
    <source>
        <dbReference type="EMBL" id="PTQ80654.1"/>
    </source>
</evidence>
<protein>
    <submittedName>
        <fullName evidence="3">Undecaprenyl-diphosphatase</fullName>
    </submittedName>
</protein>
<keyword evidence="4" id="KW-1185">Reference proteome</keyword>
<organism evidence="3 4">
    <name type="scientific">Trichococcus patagoniensis</name>
    <dbReference type="NCBI Taxonomy" id="382641"/>
    <lineage>
        <taxon>Bacteria</taxon>
        <taxon>Bacillati</taxon>
        <taxon>Bacillota</taxon>
        <taxon>Bacilli</taxon>
        <taxon>Lactobacillales</taxon>
        <taxon>Carnobacteriaceae</taxon>
        <taxon>Trichococcus</taxon>
    </lineage>
</organism>
<feature type="transmembrane region" description="Helical" evidence="1">
    <location>
        <begin position="49"/>
        <end position="69"/>
    </location>
</feature>
<feature type="domain" description="Phosphatidic acid phosphatase type 2/haloperoxidase" evidence="2">
    <location>
        <begin position="49"/>
        <end position="160"/>
    </location>
</feature>
<evidence type="ECO:0000259" key="2">
    <source>
        <dbReference type="SMART" id="SM00014"/>
    </source>
</evidence>
<gene>
    <name evidence="3" type="ORF">C8U37_12725</name>
</gene>
<dbReference type="InterPro" id="IPR036938">
    <property type="entry name" value="PAP2/HPO_sf"/>
</dbReference>
<accession>A0A2T5IA24</accession>
<dbReference type="InterPro" id="IPR000326">
    <property type="entry name" value="PAP2/HPO"/>
</dbReference>
<feature type="transmembrane region" description="Helical" evidence="1">
    <location>
        <begin position="145"/>
        <end position="166"/>
    </location>
</feature>
<reference evidence="3 4" key="1">
    <citation type="submission" date="2018-04" db="EMBL/GenBank/DDBJ databases">
        <title>Genomic Encyclopedia of Archaeal and Bacterial Type Strains, Phase II (KMG-II): from individual species to whole genera.</title>
        <authorList>
            <person name="Goeker M."/>
        </authorList>
    </citation>
    <scope>NUCLEOTIDE SEQUENCE [LARGE SCALE GENOMIC DNA]</scope>
    <source>
        <strain evidence="3 4">DSM 18806</strain>
    </source>
</reference>
<dbReference type="Gene3D" id="1.20.144.10">
    <property type="entry name" value="Phosphatidic acid phosphatase type 2/haloperoxidase"/>
    <property type="match status" value="1"/>
</dbReference>
<dbReference type="CDD" id="cd03392">
    <property type="entry name" value="PAP2_like_2"/>
    <property type="match status" value="1"/>
</dbReference>
<keyword evidence="1" id="KW-1133">Transmembrane helix</keyword>
<keyword evidence="1" id="KW-0812">Transmembrane</keyword>
<dbReference type="PANTHER" id="PTHR14969:SF13">
    <property type="entry name" value="AT30094P"/>
    <property type="match status" value="1"/>
</dbReference>
<dbReference type="EMBL" id="QAOM01000027">
    <property type="protein sequence ID" value="PTQ80654.1"/>
    <property type="molecule type" value="Genomic_DNA"/>
</dbReference>
<proteinExistence type="predicted"/>
<dbReference type="PANTHER" id="PTHR14969">
    <property type="entry name" value="SPHINGOSINE-1-PHOSPHATE PHOSPHOHYDROLASE"/>
    <property type="match status" value="1"/>
</dbReference>
<name>A0A2T5IA24_9LACT</name>
<comment type="caution">
    <text evidence="3">The sequence shown here is derived from an EMBL/GenBank/DDBJ whole genome shotgun (WGS) entry which is preliminary data.</text>
</comment>
<dbReference type="SMART" id="SM00014">
    <property type="entry name" value="acidPPc"/>
    <property type="match status" value="1"/>
</dbReference>
<dbReference type="Proteomes" id="UP000244161">
    <property type="component" value="Unassembled WGS sequence"/>
</dbReference>
<dbReference type="SUPFAM" id="SSF48317">
    <property type="entry name" value="Acid phosphatase/Vanadium-dependent haloperoxidase"/>
    <property type="match status" value="1"/>
</dbReference>
<dbReference type="Pfam" id="PF01569">
    <property type="entry name" value="PAP2"/>
    <property type="match status" value="1"/>
</dbReference>
<evidence type="ECO:0000256" key="1">
    <source>
        <dbReference type="SAM" id="Phobius"/>
    </source>
</evidence>
<sequence>MELSFLNTLQSFHTPLLDQLMLFLTTLGNGGMVWIALALVLLVIPKYRIYGLTMLVSLLISIIFGNVLLKNIVARPRPNWIDPSVKLLIPNPTDYSFPSGHTFTSFAAAGSLFLYNKKSGTAALVLASLIGFSRMYLYVHYPSDVLAGALFGLAAAAAAFYGVRYLTARYKKGSKQ</sequence>
<dbReference type="OrthoDB" id="9789113at2"/>
<feature type="transmembrane region" description="Helical" evidence="1">
    <location>
        <begin position="95"/>
        <end position="115"/>
    </location>
</feature>